<dbReference type="SUPFAM" id="SSF58100">
    <property type="entry name" value="Bacterial hemolysins"/>
    <property type="match status" value="1"/>
</dbReference>
<proteinExistence type="predicted"/>
<evidence type="ECO:0000313" key="3">
    <source>
        <dbReference type="EMBL" id="KAF9527504.1"/>
    </source>
</evidence>
<evidence type="ECO:0000313" key="4">
    <source>
        <dbReference type="Proteomes" id="UP000807306"/>
    </source>
</evidence>
<accession>A0A9P6EEE5</accession>
<dbReference type="Proteomes" id="UP000807306">
    <property type="component" value="Unassembled WGS sequence"/>
</dbReference>
<dbReference type="Gene3D" id="1.20.1170.10">
    <property type="match status" value="1"/>
</dbReference>
<feature type="transmembrane region" description="Helical" evidence="1">
    <location>
        <begin position="297"/>
        <end position="323"/>
    </location>
</feature>
<reference evidence="3" key="1">
    <citation type="submission" date="2020-11" db="EMBL/GenBank/DDBJ databases">
        <authorList>
            <consortium name="DOE Joint Genome Institute"/>
            <person name="Ahrendt S."/>
            <person name="Riley R."/>
            <person name="Andreopoulos W."/>
            <person name="Labutti K."/>
            <person name="Pangilinan J."/>
            <person name="Ruiz-Duenas F.J."/>
            <person name="Barrasa J.M."/>
            <person name="Sanchez-Garcia M."/>
            <person name="Camarero S."/>
            <person name="Miyauchi S."/>
            <person name="Serrano A."/>
            <person name="Linde D."/>
            <person name="Babiker R."/>
            <person name="Drula E."/>
            <person name="Ayuso-Fernandez I."/>
            <person name="Pacheco R."/>
            <person name="Padilla G."/>
            <person name="Ferreira P."/>
            <person name="Barriuso J."/>
            <person name="Kellner H."/>
            <person name="Castanera R."/>
            <person name="Alfaro M."/>
            <person name="Ramirez L."/>
            <person name="Pisabarro A.G."/>
            <person name="Kuo A."/>
            <person name="Tritt A."/>
            <person name="Lipzen A."/>
            <person name="He G."/>
            <person name="Yan M."/>
            <person name="Ng V."/>
            <person name="Cullen D."/>
            <person name="Martin F."/>
            <person name="Rosso M.-N."/>
            <person name="Henrissat B."/>
            <person name="Hibbett D."/>
            <person name="Martinez A.T."/>
            <person name="Grigoriev I.V."/>
        </authorList>
    </citation>
    <scope>NUCLEOTIDE SEQUENCE</scope>
    <source>
        <strain evidence="3">CBS 506.95</strain>
    </source>
</reference>
<evidence type="ECO:0000256" key="2">
    <source>
        <dbReference type="SAM" id="SignalP"/>
    </source>
</evidence>
<keyword evidence="2" id="KW-0732">Signal</keyword>
<gene>
    <name evidence="3" type="ORF">CPB83DRAFT_387606</name>
</gene>
<dbReference type="AlphaFoldDB" id="A0A9P6EEE5"/>
<evidence type="ECO:0000256" key="1">
    <source>
        <dbReference type="SAM" id="Phobius"/>
    </source>
</evidence>
<comment type="caution">
    <text evidence="3">The sequence shown here is derived from an EMBL/GenBank/DDBJ whole genome shotgun (WGS) entry which is preliminary data.</text>
</comment>
<dbReference type="OrthoDB" id="3046926at2759"/>
<evidence type="ECO:0008006" key="5">
    <source>
        <dbReference type="Google" id="ProtNLM"/>
    </source>
</evidence>
<feature type="signal peptide" evidence="2">
    <location>
        <begin position="1"/>
        <end position="25"/>
    </location>
</feature>
<feature type="transmembrane region" description="Helical" evidence="1">
    <location>
        <begin position="267"/>
        <end position="291"/>
    </location>
</feature>
<keyword evidence="4" id="KW-1185">Reference proteome</keyword>
<feature type="chain" id="PRO_5040242029" description="Haemolytic enterotoxin (HBL)" evidence="2">
    <location>
        <begin position="26"/>
        <end position="434"/>
    </location>
</feature>
<keyword evidence="1" id="KW-0812">Transmembrane</keyword>
<protein>
    <recommendedName>
        <fullName evidence="5">Haemolytic enterotoxin (HBL)</fullName>
    </recommendedName>
</protein>
<dbReference type="EMBL" id="MU157860">
    <property type="protein sequence ID" value="KAF9527504.1"/>
    <property type="molecule type" value="Genomic_DNA"/>
</dbReference>
<organism evidence="3 4">
    <name type="scientific">Crepidotus variabilis</name>
    <dbReference type="NCBI Taxonomy" id="179855"/>
    <lineage>
        <taxon>Eukaryota</taxon>
        <taxon>Fungi</taxon>
        <taxon>Dikarya</taxon>
        <taxon>Basidiomycota</taxon>
        <taxon>Agaricomycotina</taxon>
        <taxon>Agaricomycetes</taxon>
        <taxon>Agaricomycetidae</taxon>
        <taxon>Agaricales</taxon>
        <taxon>Agaricineae</taxon>
        <taxon>Crepidotaceae</taxon>
        <taxon>Crepidotus</taxon>
    </lineage>
</organism>
<name>A0A9P6EEE5_9AGAR</name>
<keyword evidence="1" id="KW-0472">Membrane</keyword>
<keyword evidence="1" id="KW-1133">Transmembrane helix</keyword>
<sequence length="434" mass="47956">MPCRTCLYSLLIMGTTTSSLDPAFASTTLPVQEVKEKEPDIQDAPFEGSEMQSISSHYWKGLIAEEVRALGTKIADVEELFASIEATIKKLEEIGVFETYNAQDEKSTPFSRRWQELHDKYTIVTAESRNSVVALDSKIDDFIETVIPILQSTQYNNAQKKNALADCLAYMKEFRPQGNDTSLIFLRLRQEIEQFRKDITIVINTLSQPQATWGDALKKAMKKITDIEAQVNWIPSKTSNKILDRVGAVMDKLEKVASVVAHRKEAIGVGVVSLGVIAGTAYHGLWAVMFIKLGVSAIFSAGAFGALCTIAPFAAGAIVLGLVGDSIYTGWKELEAEDENVKTAIAELESLKADLDLDFNSLGQSLQMIHTAWQGIVDDAQKLVNKFEAFDRSTDPLVLETRINQFKTVYEALQVALKAYIDMFSTSTPTVTTT</sequence>